<evidence type="ECO:0000313" key="1">
    <source>
        <dbReference type="EnsemblMetazoa" id="GPPI042772-PA"/>
    </source>
</evidence>
<dbReference type="EMBL" id="JXJN01021852">
    <property type="status" value="NOT_ANNOTATED_CDS"/>
    <property type="molecule type" value="Genomic_DNA"/>
</dbReference>
<keyword evidence="2" id="KW-1185">Reference proteome</keyword>
<reference evidence="2" key="1">
    <citation type="submission" date="2015-01" db="EMBL/GenBank/DDBJ databases">
        <authorList>
            <person name="Aksoy S."/>
            <person name="Warren W."/>
            <person name="Wilson R.K."/>
        </authorList>
    </citation>
    <scope>NUCLEOTIDE SEQUENCE [LARGE SCALE GENOMIC DNA]</scope>
    <source>
        <strain evidence="2">IAEA</strain>
    </source>
</reference>
<accession>A0A1B0BWK6</accession>
<protein>
    <submittedName>
        <fullName evidence="1">Uncharacterized protein</fullName>
    </submittedName>
</protein>
<dbReference type="VEuPathDB" id="VectorBase:GPPI042772"/>
<organism evidence="1 2">
    <name type="scientific">Glossina palpalis gambiensis</name>
    <dbReference type="NCBI Taxonomy" id="67801"/>
    <lineage>
        <taxon>Eukaryota</taxon>
        <taxon>Metazoa</taxon>
        <taxon>Ecdysozoa</taxon>
        <taxon>Arthropoda</taxon>
        <taxon>Hexapoda</taxon>
        <taxon>Insecta</taxon>
        <taxon>Pterygota</taxon>
        <taxon>Neoptera</taxon>
        <taxon>Endopterygota</taxon>
        <taxon>Diptera</taxon>
        <taxon>Brachycera</taxon>
        <taxon>Muscomorpha</taxon>
        <taxon>Hippoboscoidea</taxon>
        <taxon>Glossinidae</taxon>
        <taxon>Glossina</taxon>
    </lineage>
</organism>
<reference evidence="1" key="2">
    <citation type="submission" date="2020-05" db="UniProtKB">
        <authorList>
            <consortium name="EnsemblMetazoa"/>
        </authorList>
    </citation>
    <scope>IDENTIFICATION</scope>
    <source>
        <strain evidence="1">IAEA</strain>
    </source>
</reference>
<dbReference type="Proteomes" id="UP000092460">
    <property type="component" value="Unassembled WGS sequence"/>
</dbReference>
<sequence>FKFQKFAVWNIKRPGGIDVGILIALPATIPENVKFICVRIKSFNRVFISATSDLPVCAPHVNLIHELSTSLRSNDVAIKLEEFMDLSMTCISPFAKPEDGFHPTIYISLDVRFCKRNEGNKRAQEYNFIKTNYGSFTNLDTLSSLLYDTLKPIFLRCVKLDLIDTTSMCSPWWTKKCKRIPNYKYSLFKKCRRNGCPIVFAPYMVAKQGFLSFNNK</sequence>
<name>A0A1B0BWK6_9MUSC</name>
<dbReference type="EnsemblMetazoa" id="GPPI042772-RA">
    <property type="protein sequence ID" value="GPPI042772-PA"/>
    <property type="gene ID" value="GPPI042772"/>
</dbReference>
<proteinExistence type="predicted"/>
<dbReference type="AlphaFoldDB" id="A0A1B0BWK6"/>
<evidence type="ECO:0000313" key="2">
    <source>
        <dbReference type="Proteomes" id="UP000092460"/>
    </source>
</evidence>